<dbReference type="PANTHER" id="PTHR37540:SF5">
    <property type="entry name" value="TRANSCRIPTION FACTOR DOMAIN-CONTAINING PROTEIN"/>
    <property type="match status" value="1"/>
</dbReference>
<protein>
    <submittedName>
        <fullName evidence="2">Uncharacterized protein</fullName>
    </submittedName>
</protein>
<dbReference type="Pfam" id="PF11951">
    <property type="entry name" value="Fungal_trans_2"/>
    <property type="match status" value="1"/>
</dbReference>
<evidence type="ECO:0000313" key="3">
    <source>
        <dbReference type="Proteomes" id="UP000509510"/>
    </source>
</evidence>
<sequence length="486" mass="54185">MPPSQRTPRYQRCAKSCPDTKIDLQFVNVKPDDPDQGRQTRTVIRANAAHFHWRHNRPPKDKAKTKQTRHGDVTHRDKRIPSPLSPMSSTQLAADIDPFSSYNCNLPRALVNHCIAFNAQFILPAIFPDGANNFNARASLIQMSTSNSSVLHMFITGALINSQRIRGATPSNRIALDMLQSRAEIVRDLNIAIQDPVEACKDINIFAVAALAKNETVQRAEEMPLKTPKQGPLKSLQLLNVLALSEVDPIHYEGLSKLIELKGGLEKIEILGLAALISLGGVIFATRKCTSPRFPVVTLSDPTREFILDNQGTCFDTDNDLYTVISMLQSYTTTIDDFCEGRKVVTASVLLDHRNTTQHALLSLPPRAGRSECYRLAALIYSLLVTFPLPYRVAPFKCLVMRLKMTLAEWDGDDDDMLLWVLAMGGIGATGLEERAWFVRKFQNASTRIGVGSWVEARDIIKRGLWHEATNDGDGQDLWLESIIVD</sequence>
<dbReference type="AlphaFoldDB" id="A0A7H8QLW9"/>
<keyword evidence="3" id="KW-1185">Reference proteome</keyword>
<name>A0A7H8QLW9_TALRU</name>
<feature type="compositionally biased region" description="Basic and acidic residues" evidence="1">
    <location>
        <begin position="58"/>
        <end position="75"/>
    </location>
</feature>
<dbReference type="Proteomes" id="UP000509510">
    <property type="component" value="Chromosome I"/>
</dbReference>
<dbReference type="PANTHER" id="PTHR37540">
    <property type="entry name" value="TRANSCRIPTION FACTOR (ACR-2), PUTATIVE-RELATED-RELATED"/>
    <property type="match status" value="1"/>
</dbReference>
<dbReference type="OrthoDB" id="4224681at2759"/>
<evidence type="ECO:0000313" key="2">
    <source>
        <dbReference type="EMBL" id="QKX54535.1"/>
    </source>
</evidence>
<proteinExistence type="predicted"/>
<gene>
    <name evidence="2" type="ORF">TRUGW13939_01622</name>
</gene>
<dbReference type="RefSeq" id="XP_035340714.1">
    <property type="nucleotide sequence ID" value="XM_035484821.1"/>
</dbReference>
<evidence type="ECO:0000256" key="1">
    <source>
        <dbReference type="SAM" id="MobiDB-lite"/>
    </source>
</evidence>
<dbReference type="KEGG" id="trg:TRUGW13939_01622"/>
<organism evidence="2 3">
    <name type="scientific">Talaromyces rugulosus</name>
    <name type="common">Penicillium rugulosum</name>
    <dbReference type="NCBI Taxonomy" id="121627"/>
    <lineage>
        <taxon>Eukaryota</taxon>
        <taxon>Fungi</taxon>
        <taxon>Dikarya</taxon>
        <taxon>Ascomycota</taxon>
        <taxon>Pezizomycotina</taxon>
        <taxon>Eurotiomycetes</taxon>
        <taxon>Eurotiomycetidae</taxon>
        <taxon>Eurotiales</taxon>
        <taxon>Trichocomaceae</taxon>
        <taxon>Talaromyces</taxon>
        <taxon>Talaromyces sect. Islandici</taxon>
    </lineage>
</organism>
<feature type="region of interest" description="Disordered" evidence="1">
    <location>
        <begin position="54"/>
        <end position="88"/>
    </location>
</feature>
<accession>A0A7H8QLW9</accession>
<reference evidence="3" key="1">
    <citation type="submission" date="2020-06" db="EMBL/GenBank/DDBJ databases">
        <title>A chromosome-scale genome assembly of Talaromyces rugulosus W13939.</title>
        <authorList>
            <person name="Wang B."/>
            <person name="Guo L."/>
            <person name="Ye K."/>
            <person name="Wang L."/>
        </authorList>
    </citation>
    <scope>NUCLEOTIDE SEQUENCE [LARGE SCALE GENOMIC DNA]</scope>
    <source>
        <strain evidence="3">W13939</strain>
    </source>
</reference>
<dbReference type="EMBL" id="CP055898">
    <property type="protein sequence ID" value="QKX54535.1"/>
    <property type="molecule type" value="Genomic_DNA"/>
</dbReference>
<dbReference type="GeneID" id="55989132"/>
<dbReference type="InterPro" id="IPR021858">
    <property type="entry name" value="Fun_TF"/>
</dbReference>